<keyword evidence="7 13" id="KW-1133">Transmembrane helix</keyword>
<dbReference type="InterPro" id="IPR050445">
    <property type="entry name" value="Bact_polysacc_biosynth/exp"/>
</dbReference>
<dbReference type="RefSeq" id="WP_039295117.1">
    <property type="nucleotide sequence ID" value="NZ_CP009458.1"/>
</dbReference>
<dbReference type="Proteomes" id="UP000029516">
    <property type="component" value="Chromosome"/>
</dbReference>
<evidence type="ECO:0000256" key="3">
    <source>
        <dbReference type="ARBA" id="ARBA00022475"/>
    </source>
</evidence>
<keyword evidence="3" id="KW-1003">Cell membrane</keyword>
<protein>
    <recommendedName>
        <fullName evidence="10">Chain length determinant protein</fullName>
    </recommendedName>
    <alternativeName>
        <fullName evidence="11">Polysaccharide antigen chain regulator</fullName>
    </alternativeName>
</protein>
<dbReference type="AlphaFoldDB" id="A0AAN0S806"/>
<dbReference type="PANTHER" id="PTHR32309:SF29">
    <property type="entry name" value="CHAIN LENGTH DETERMINANT PROTEIN"/>
    <property type="match status" value="1"/>
</dbReference>
<dbReference type="EMBL" id="CP009458">
    <property type="protein sequence ID" value="AIR62959.1"/>
    <property type="molecule type" value="Genomic_DNA"/>
</dbReference>
<dbReference type="NCBIfam" id="NF012015">
    <property type="entry name" value="PRK15471.1"/>
    <property type="match status" value="1"/>
</dbReference>
<organism evidence="15 16">
    <name type="scientific">Cedecea neteri</name>
    <dbReference type="NCBI Taxonomy" id="158822"/>
    <lineage>
        <taxon>Bacteria</taxon>
        <taxon>Pseudomonadati</taxon>
        <taxon>Pseudomonadota</taxon>
        <taxon>Gammaproteobacteria</taxon>
        <taxon>Enterobacterales</taxon>
        <taxon>Enterobacteriaceae</taxon>
        <taxon>Cedecea</taxon>
    </lineage>
</organism>
<keyword evidence="6" id="KW-0448">Lipopolysaccharide biosynthesis</keyword>
<proteinExistence type="inferred from homology"/>
<feature type="transmembrane region" description="Helical" evidence="13">
    <location>
        <begin position="302"/>
        <end position="325"/>
    </location>
</feature>
<evidence type="ECO:0000256" key="9">
    <source>
        <dbReference type="ARBA" id="ARBA00038118"/>
    </source>
</evidence>
<dbReference type="GO" id="GO:0004713">
    <property type="term" value="F:protein tyrosine kinase activity"/>
    <property type="evidence" value="ECO:0007669"/>
    <property type="project" value="TreeGrafter"/>
</dbReference>
<evidence type="ECO:0000256" key="6">
    <source>
        <dbReference type="ARBA" id="ARBA00022985"/>
    </source>
</evidence>
<evidence type="ECO:0000256" key="2">
    <source>
        <dbReference type="ARBA" id="ARBA00004756"/>
    </source>
</evidence>
<evidence type="ECO:0000256" key="7">
    <source>
        <dbReference type="ARBA" id="ARBA00022989"/>
    </source>
</evidence>
<evidence type="ECO:0000256" key="12">
    <source>
        <dbReference type="SAM" id="Coils"/>
    </source>
</evidence>
<sequence length="332" mass="36742">MNTNNTNLTKVRAESQIEESIDLIDLLMQLWRGKKIISIFIVIFIVCAIAYLFVAKEKWTSSAIVTLPDAGQVSNYSNAMNVLSIQHPDSAPTLIDVQQRFFGRFNSAISALSEQLGNQEKPEKLTIEPVSNDQPLPLKVSYVANSAEQAQKTLNVYLQQLNKRAVSELDDDLKSSINSKIDSLKEQLTAKEKVAKEKQQKRLDELNQALIVAQQSNITKPVVSQAETLSQDTLFVLGSEALASMIKNEASRPLPLDNSYFNARQALLAVSDLKSTPETTYAFRYVMKPTLPVHKDGPKKGLILAIAALLGIFVGASTVFLRTALQSYKKNS</sequence>
<dbReference type="PANTHER" id="PTHR32309">
    <property type="entry name" value="TYROSINE-PROTEIN KINASE"/>
    <property type="match status" value="1"/>
</dbReference>
<feature type="transmembrane region" description="Helical" evidence="13">
    <location>
        <begin position="36"/>
        <end position="54"/>
    </location>
</feature>
<evidence type="ECO:0000256" key="1">
    <source>
        <dbReference type="ARBA" id="ARBA00004429"/>
    </source>
</evidence>
<feature type="coiled-coil region" evidence="12">
    <location>
        <begin position="181"/>
        <end position="216"/>
    </location>
</feature>
<evidence type="ECO:0000313" key="16">
    <source>
        <dbReference type="Proteomes" id="UP000029516"/>
    </source>
</evidence>
<keyword evidence="5 13" id="KW-0812">Transmembrane</keyword>
<dbReference type="Gene3D" id="3.30.1890.10">
    <property type="entry name" value="FepE-like"/>
    <property type="match status" value="1"/>
</dbReference>
<evidence type="ECO:0000256" key="13">
    <source>
        <dbReference type="SAM" id="Phobius"/>
    </source>
</evidence>
<keyword evidence="8 13" id="KW-0472">Membrane</keyword>
<name>A0AAN0S806_9ENTR</name>
<accession>A0AAN0S806</accession>
<gene>
    <name evidence="15" type="ORF">LH23_20580</name>
</gene>
<comment type="pathway">
    <text evidence="2">Bacterial outer membrane biogenesis; lipopolysaccharide biosynthesis.</text>
</comment>
<evidence type="ECO:0000259" key="14">
    <source>
        <dbReference type="Pfam" id="PF02706"/>
    </source>
</evidence>
<evidence type="ECO:0000313" key="15">
    <source>
        <dbReference type="EMBL" id="AIR62959.1"/>
    </source>
</evidence>
<dbReference type="KEGG" id="cem:LH23_20580"/>
<feature type="domain" description="Polysaccharide chain length determinant N-terminal" evidence="14">
    <location>
        <begin position="19"/>
        <end position="119"/>
    </location>
</feature>
<evidence type="ECO:0000256" key="5">
    <source>
        <dbReference type="ARBA" id="ARBA00022692"/>
    </source>
</evidence>
<dbReference type="SUPFAM" id="SSF160355">
    <property type="entry name" value="Bacterial polysaccharide co-polymerase-like"/>
    <property type="match status" value="1"/>
</dbReference>
<dbReference type="InterPro" id="IPR003856">
    <property type="entry name" value="LPS_length_determ_N"/>
</dbReference>
<comment type="similarity">
    <text evidence="9">Belongs to the WzzB/Cld/Rol family.</text>
</comment>
<dbReference type="GO" id="GO:0005886">
    <property type="term" value="C:plasma membrane"/>
    <property type="evidence" value="ECO:0007669"/>
    <property type="project" value="UniProtKB-SubCell"/>
</dbReference>
<comment type="subcellular location">
    <subcellularLocation>
        <location evidence="1">Cell inner membrane</location>
        <topology evidence="1">Multi-pass membrane protein</topology>
    </subcellularLocation>
</comment>
<keyword evidence="12" id="KW-0175">Coiled coil</keyword>
<evidence type="ECO:0000256" key="4">
    <source>
        <dbReference type="ARBA" id="ARBA00022519"/>
    </source>
</evidence>
<dbReference type="Pfam" id="PF02706">
    <property type="entry name" value="Wzz"/>
    <property type="match status" value="1"/>
</dbReference>
<evidence type="ECO:0000256" key="10">
    <source>
        <dbReference type="ARBA" id="ARBA00039982"/>
    </source>
</evidence>
<evidence type="ECO:0000256" key="11">
    <source>
        <dbReference type="ARBA" id="ARBA00042235"/>
    </source>
</evidence>
<reference evidence="15 16" key="1">
    <citation type="submission" date="2014-09" db="EMBL/GenBank/DDBJ databases">
        <authorList>
            <person name="Chan K.-G."/>
        </authorList>
    </citation>
    <scope>NUCLEOTIDE SEQUENCE [LARGE SCALE GENOMIC DNA]</scope>
    <source>
        <strain evidence="15 16">M006</strain>
    </source>
</reference>
<keyword evidence="4" id="KW-0997">Cell inner membrane</keyword>
<evidence type="ECO:0000256" key="8">
    <source>
        <dbReference type="ARBA" id="ARBA00023136"/>
    </source>
</evidence>
<dbReference type="GO" id="GO:0009103">
    <property type="term" value="P:lipopolysaccharide biosynthetic process"/>
    <property type="evidence" value="ECO:0007669"/>
    <property type="project" value="UniProtKB-KW"/>
</dbReference>